<dbReference type="InParanoid" id="S0EWZ9"/>
<evidence type="ECO:0000313" key="3">
    <source>
        <dbReference type="EMBL" id="CCW35920.1"/>
    </source>
</evidence>
<accession>S0EWZ9</accession>
<dbReference type="eggNOG" id="COG0457">
    <property type="taxonomic scope" value="Bacteria"/>
</dbReference>
<organism evidence="3 4">
    <name type="scientific">Chthonomonas calidirosea (strain DSM 23976 / ICMP 18418 / T49)</name>
    <dbReference type="NCBI Taxonomy" id="1303518"/>
    <lineage>
        <taxon>Bacteria</taxon>
        <taxon>Bacillati</taxon>
        <taxon>Armatimonadota</taxon>
        <taxon>Chthonomonadia</taxon>
        <taxon>Chthonomonadales</taxon>
        <taxon>Chthonomonadaceae</taxon>
        <taxon>Chthonomonas</taxon>
    </lineage>
</organism>
<evidence type="ECO:0000313" key="4">
    <source>
        <dbReference type="Proteomes" id="UP000014227"/>
    </source>
</evidence>
<dbReference type="SUPFAM" id="SSF69318">
    <property type="entry name" value="Integrin alpha N-terminal domain"/>
    <property type="match status" value="1"/>
</dbReference>
<dbReference type="Pfam" id="PF07593">
    <property type="entry name" value="UnbV_ASPIC"/>
    <property type="match status" value="1"/>
</dbReference>
<dbReference type="Proteomes" id="UP000014227">
    <property type="component" value="Chromosome I"/>
</dbReference>
<dbReference type="AlphaFoldDB" id="S0EWZ9"/>
<dbReference type="Pfam" id="PF13517">
    <property type="entry name" value="FG-GAP_3"/>
    <property type="match status" value="2"/>
</dbReference>
<protein>
    <submittedName>
        <fullName evidence="3">ASPIC and UnbV./Family description</fullName>
    </submittedName>
</protein>
<dbReference type="InterPro" id="IPR027039">
    <property type="entry name" value="Crtac1"/>
</dbReference>
<name>S0EWZ9_CHTCT</name>
<dbReference type="KEGG" id="ccz:CCALI_02113"/>
<dbReference type="OrthoDB" id="9816120at2"/>
<dbReference type="PANTHER" id="PTHR16026">
    <property type="entry name" value="CARTILAGE ACIDIC PROTEIN 1"/>
    <property type="match status" value="1"/>
</dbReference>
<dbReference type="STRING" id="454171.CP488_01977"/>
<dbReference type="InterPro" id="IPR028994">
    <property type="entry name" value="Integrin_alpha_N"/>
</dbReference>
<keyword evidence="4" id="KW-1185">Reference proteome</keyword>
<dbReference type="PATRIC" id="fig|1303518.3.peg.2186"/>
<dbReference type="RefSeq" id="WP_016483443.1">
    <property type="nucleotide sequence ID" value="NC_021487.1"/>
</dbReference>
<reference evidence="4" key="1">
    <citation type="submission" date="2013-03" db="EMBL/GenBank/DDBJ databases">
        <title>Genome sequence of Chthonomonas calidirosea, the first sequenced genome from the Armatimonadetes phylum (formally candidate division OP10).</title>
        <authorList>
            <person name="Lee K.C.Y."/>
            <person name="Morgan X.C."/>
            <person name="Dunfield P.F."/>
            <person name="Tamas I."/>
            <person name="Houghton K.M."/>
            <person name="Vyssotski M."/>
            <person name="Ryan J.L.J."/>
            <person name="Lagutin K."/>
            <person name="McDonald I.R."/>
            <person name="Stott M.B."/>
        </authorList>
    </citation>
    <scope>NUCLEOTIDE SEQUENCE [LARGE SCALE GENOMIC DNA]</scope>
    <source>
        <strain evidence="4">DSM 23976 / ICMP 18418 / T49</strain>
    </source>
</reference>
<dbReference type="InterPro" id="IPR013517">
    <property type="entry name" value="FG-GAP"/>
</dbReference>
<dbReference type="Gene3D" id="2.130.10.130">
    <property type="entry name" value="Integrin alpha, N-terminal"/>
    <property type="match status" value="2"/>
</dbReference>
<dbReference type="EMBL" id="HF951689">
    <property type="protein sequence ID" value="CCW35920.1"/>
    <property type="molecule type" value="Genomic_DNA"/>
</dbReference>
<evidence type="ECO:0000259" key="2">
    <source>
        <dbReference type="Pfam" id="PF07593"/>
    </source>
</evidence>
<feature type="domain" description="ASPIC/UnbV" evidence="2">
    <location>
        <begin position="489"/>
        <end position="555"/>
    </location>
</feature>
<keyword evidence="1" id="KW-0732">Signal</keyword>
<dbReference type="PANTHER" id="PTHR16026:SF0">
    <property type="entry name" value="CARTILAGE ACIDIC PROTEIN 1"/>
    <property type="match status" value="1"/>
</dbReference>
<gene>
    <name evidence="3" type="ORF">CCALI_02113</name>
</gene>
<dbReference type="InterPro" id="IPR011519">
    <property type="entry name" value="UnbV_ASPIC"/>
</dbReference>
<evidence type="ECO:0000256" key="1">
    <source>
        <dbReference type="ARBA" id="ARBA00022729"/>
    </source>
</evidence>
<sequence length="568" mass="62054">MSRDIARREALGIFLGAVLGSLSDGCRRDPIPRAVKTSQRFLFRDVAAEAGIDFALGHTSLTQVNALEAIGHGCAFLDYDRDGHLDVLLVSSQRPRLYRNLGNGRFTEVTETVLPTPPPHAHFLGCSVADYDRDGYPDILLTGYGTLALYHNESGKKFRDVTSGSGLEAHGPYDWSTSAAWADIDGSGHLCVYIGRYVRFTPYSKQLCSYRGIDGSPVMMACTPDSYPSERGALFRHDGNGHFVDITEQSGVISHGNTLGCLFCDFNNDGLPDLYLANDLEPADLFLNLGDGRFTNIAVASGTAYGADASLQSGMGIDWGDYDNDGRFDLLVANYAQKPKSLFHNEGHNLFTNQSYPSGIGAASLLPLAFGAVFVDFDNDGLLDIVFTNGHVESQIEKVDPAQTYRQSAQLFRNLDGAHFVDISALAGPDFTRRIVGRGIAVGDYDNDGLLDLLVVDEEGGALLLHNEGPSANHWIRFRCVEGAKEAYAIGTKVVIESKIGRRIAEVRAGGSYLSTNEPDVHFGLGQATTVDTVHIFWPNGQKHLFYKLPADKLYRIHRETKTLEPLF</sequence>
<dbReference type="HOGENOM" id="CLU_017657_0_0_0"/>
<proteinExistence type="predicted"/>